<keyword evidence="1 3" id="KW-0732">Signal</keyword>
<evidence type="ECO:0000313" key="5">
    <source>
        <dbReference type="Proteomes" id="UP000467193"/>
    </source>
</evidence>
<evidence type="ECO:0000313" key="4">
    <source>
        <dbReference type="EMBL" id="BBY31658.1"/>
    </source>
</evidence>
<dbReference type="Gene3D" id="3.40.1000.10">
    <property type="entry name" value="Mog1/PsbP, alpha/beta/alpha sandwich"/>
    <property type="match status" value="1"/>
</dbReference>
<feature type="signal peptide" evidence="3">
    <location>
        <begin position="1"/>
        <end position="20"/>
    </location>
</feature>
<feature type="region of interest" description="Disordered" evidence="2">
    <location>
        <begin position="25"/>
        <end position="60"/>
    </location>
</feature>
<dbReference type="KEGG" id="msei:MSEDJ_57540"/>
<dbReference type="PROSITE" id="PS51257">
    <property type="entry name" value="PROKAR_LIPOPROTEIN"/>
    <property type="match status" value="1"/>
</dbReference>
<dbReference type="InterPro" id="IPR019674">
    <property type="entry name" value="Lipoprotein_LpqN/LpqT-like"/>
</dbReference>
<feature type="compositionally biased region" description="Low complexity" evidence="2">
    <location>
        <begin position="31"/>
        <end position="54"/>
    </location>
</feature>
<evidence type="ECO:0000256" key="1">
    <source>
        <dbReference type="ARBA" id="ARBA00022729"/>
    </source>
</evidence>
<feature type="chain" id="PRO_5039145741" description="Lipoprotein LpqN" evidence="3">
    <location>
        <begin position="21"/>
        <end position="234"/>
    </location>
</feature>
<keyword evidence="5" id="KW-1185">Reference proteome</keyword>
<dbReference type="RefSeq" id="WP_163801107.1">
    <property type="nucleotide sequence ID" value="NZ_AP022588.1"/>
</dbReference>
<dbReference type="EMBL" id="AP022588">
    <property type="protein sequence ID" value="BBY31658.1"/>
    <property type="molecule type" value="Genomic_DNA"/>
</dbReference>
<sequence>MNIPTKAGGTALAVVALALALTGCGSDSKTEATSSSSSSSSSSASSEAETTSEAPVAAPGVPGMTLAEYVKTAGITETPVKRGDPGTPTIDLPIPAGWEDLGARAPEFAWGGIIFTGDPAAAEDPPTIIAIMSKLTGNVDPSKIIQYAPGELKALPEFEGSDGSPSTLGSFEAFQIGGTWVREGVKRMVAQKTVVIPSGPDVYVLQLNADGLEAQMGPLMDATSEIDEKTVITP</sequence>
<dbReference type="Proteomes" id="UP000467193">
    <property type="component" value="Chromosome"/>
</dbReference>
<evidence type="ECO:0000256" key="2">
    <source>
        <dbReference type="SAM" id="MobiDB-lite"/>
    </source>
</evidence>
<dbReference type="AlphaFoldDB" id="A0A7I7QZA0"/>
<name>A0A7I7QZA0_9MYCO</name>
<dbReference type="Pfam" id="PF10738">
    <property type="entry name" value="Lpp-LpqN"/>
    <property type="match status" value="1"/>
</dbReference>
<organism evidence="4 5">
    <name type="scientific">Mycolicibacterium sediminis</name>
    <dbReference type="NCBI Taxonomy" id="1286180"/>
    <lineage>
        <taxon>Bacteria</taxon>
        <taxon>Bacillati</taxon>
        <taxon>Actinomycetota</taxon>
        <taxon>Actinomycetes</taxon>
        <taxon>Mycobacteriales</taxon>
        <taxon>Mycobacteriaceae</taxon>
        <taxon>Mycolicibacterium</taxon>
    </lineage>
</organism>
<accession>A0A7I7QZA0</accession>
<gene>
    <name evidence="4" type="ORF">MSEDJ_57540</name>
</gene>
<proteinExistence type="predicted"/>
<evidence type="ECO:0000256" key="3">
    <source>
        <dbReference type="SAM" id="SignalP"/>
    </source>
</evidence>
<reference evidence="4 5" key="1">
    <citation type="journal article" date="2019" name="Emerg. Microbes Infect.">
        <title>Comprehensive subspecies identification of 175 nontuberculous mycobacteria species based on 7547 genomic profiles.</title>
        <authorList>
            <person name="Matsumoto Y."/>
            <person name="Kinjo T."/>
            <person name="Motooka D."/>
            <person name="Nabeya D."/>
            <person name="Jung N."/>
            <person name="Uechi K."/>
            <person name="Horii T."/>
            <person name="Iida T."/>
            <person name="Fujita J."/>
            <person name="Nakamura S."/>
        </authorList>
    </citation>
    <scope>NUCLEOTIDE SEQUENCE [LARGE SCALE GENOMIC DNA]</scope>
    <source>
        <strain evidence="4 5">JCM 17899</strain>
    </source>
</reference>
<evidence type="ECO:0008006" key="6">
    <source>
        <dbReference type="Google" id="ProtNLM"/>
    </source>
</evidence>
<protein>
    <recommendedName>
        <fullName evidence="6">Lipoprotein LpqN</fullName>
    </recommendedName>
</protein>